<organism evidence="1 2">
    <name type="scientific">Vibrio pomeroyi</name>
    <dbReference type="NCBI Taxonomy" id="198832"/>
    <lineage>
        <taxon>Bacteria</taxon>
        <taxon>Pseudomonadati</taxon>
        <taxon>Pseudomonadota</taxon>
        <taxon>Gammaproteobacteria</taxon>
        <taxon>Vibrionales</taxon>
        <taxon>Vibrionaceae</taxon>
        <taxon>Vibrio</taxon>
    </lineage>
</organism>
<reference evidence="1 2" key="1">
    <citation type="journal article" date="2024" name="ISME J.">
        <title>Tailless and filamentous prophages are predominant in marine Vibrio.</title>
        <authorList>
            <person name="Steensen K."/>
            <person name="Seneca J."/>
            <person name="Bartlau N."/>
            <person name="Yu X.A."/>
            <person name="Hussain F.A."/>
            <person name="Polz M.F."/>
        </authorList>
    </citation>
    <scope>NUCLEOTIDE SEQUENCE [LARGE SCALE GENOMIC DNA]</scope>
    <source>
        <strain evidence="1 2">10N.239.312.F12</strain>
    </source>
</reference>
<name>A0ABV4N4M0_9VIBR</name>
<comment type="caution">
    <text evidence="1">The sequence shown here is derived from an EMBL/GenBank/DDBJ whole genome shotgun (WGS) entry which is preliminary data.</text>
</comment>
<dbReference type="Proteomes" id="UP001570071">
    <property type="component" value="Unassembled WGS sequence"/>
</dbReference>
<dbReference type="NCBIfam" id="NF033832">
    <property type="entry name" value="sce7726_fam"/>
    <property type="match status" value="1"/>
</dbReference>
<dbReference type="RefSeq" id="WP_017060452.1">
    <property type="nucleotide sequence ID" value="NZ_JBFSSG010000109.1"/>
</dbReference>
<protein>
    <submittedName>
        <fullName evidence="1">Sce7726 family protein</fullName>
    </submittedName>
</protein>
<accession>A0ABV4N4M0</accession>
<gene>
    <name evidence="1" type="ORF">AB6D66_24800</name>
</gene>
<evidence type="ECO:0000313" key="1">
    <source>
        <dbReference type="EMBL" id="MEZ8724294.1"/>
    </source>
</evidence>
<keyword evidence="2" id="KW-1185">Reference proteome</keyword>
<dbReference type="InterPro" id="IPR047729">
    <property type="entry name" value="Sce7726-like"/>
</dbReference>
<dbReference type="EMBL" id="JBFSSG010000109">
    <property type="protein sequence ID" value="MEZ8724294.1"/>
    <property type="molecule type" value="Genomic_DNA"/>
</dbReference>
<proteinExistence type="predicted"/>
<evidence type="ECO:0000313" key="2">
    <source>
        <dbReference type="Proteomes" id="UP001570071"/>
    </source>
</evidence>
<sequence>MFKNYSIEIEKMFATNDSEIREAFHKKKLKSQHEDNQTLVIDELGLMHGSNRIDIAVVNGCIHGYEIKSSKDTLTRFKDQLDTYMKTLQKLTVIVAPNHTSGILDVAPDWVGIIIATKGSKGAIHFRTLRKAKRNPKVEAIKVAHLLWKDETQALLEELGVSSNNRRATRLDLYKTLVEHISTDQLVKNIKVTFENRSNWRSGVQLV</sequence>